<name>A0A934TH45_9RHOB</name>
<dbReference type="InterPro" id="IPR036259">
    <property type="entry name" value="MFS_trans_sf"/>
</dbReference>
<feature type="transmembrane region" description="Helical" evidence="6">
    <location>
        <begin position="80"/>
        <end position="99"/>
    </location>
</feature>
<evidence type="ECO:0000256" key="1">
    <source>
        <dbReference type="ARBA" id="ARBA00004141"/>
    </source>
</evidence>
<evidence type="ECO:0000256" key="5">
    <source>
        <dbReference type="ARBA" id="ARBA00023136"/>
    </source>
</evidence>
<dbReference type="PROSITE" id="PS50850">
    <property type="entry name" value="MFS"/>
    <property type="match status" value="1"/>
</dbReference>
<evidence type="ECO:0000256" key="4">
    <source>
        <dbReference type="ARBA" id="ARBA00022989"/>
    </source>
</evidence>
<keyword evidence="2" id="KW-0813">Transport</keyword>
<keyword evidence="4 6" id="KW-1133">Transmembrane helix</keyword>
<dbReference type="RefSeq" id="WP_201155333.1">
    <property type="nucleotide sequence ID" value="NZ_NHSD01000015.1"/>
</dbReference>
<feature type="transmembrane region" description="Helical" evidence="6">
    <location>
        <begin position="168"/>
        <end position="186"/>
    </location>
</feature>
<organism evidence="8 9">
    <name type="scientific">Rhodobaculum claviforme</name>
    <dbReference type="NCBI Taxonomy" id="1549854"/>
    <lineage>
        <taxon>Bacteria</taxon>
        <taxon>Pseudomonadati</taxon>
        <taxon>Pseudomonadota</taxon>
        <taxon>Alphaproteobacteria</taxon>
        <taxon>Rhodobacterales</taxon>
        <taxon>Paracoccaceae</taxon>
        <taxon>Rhodobaculum</taxon>
    </lineage>
</organism>
<comment type="subcellular location">
    <subcellularLocation>
        <location evidence="1">Membrane</location>
        <topology evidence="1">Multi-pass membrane protein</topology>
    </subcellularLocation>
</comment>
<reference evidence="8" key="1">
    <citation type="submission" date="2017-05" db="EMBL/GenBank/DDBJ databases">
        <authorList>
            <person name="Imhoff J.F."/>
            <person name="Rahn T."/>
            <person name="Kuenzel S."/>
            <person name="Neulinger S.C."/>
        </authorList>
    </citation>
    <scope>NUCLEOTIDE SEQUENCE</scope>
    <source>
        <strain evidence="8">LMG 28126</strain>
    </source>
</reference>
<feature type="transmembrane region" description="Helical" evidence="6">
    <location>
        <begin position="12"/>
        <end position="38"/>
    </location>
</feature>
<feature type="transmembrane region" description="Helical" evidence="6">
    <location>
        <begin position="138"/>
        <end position="162"/>
    </location>
</feature>
<feature type="non-terminal residue" evidence="8">
    <location>
        <position position="198"/>
    </location>
</feature>
<comment type="caution">
    <text evidence="8">The sequence shown here is derived from an EMBL/GenBank/DDBJ whole genome shotgun (WGS) entry which is preliminary data.</text>
</comment>
<dbReference type="Proteomes" id="UP000706333">
    <property type="component" value="Unassembled WGS sequence"/>
</dbReference>
<evidence type="ECO:0000313" key="8">
    <source>
        <dbReference type="EMBL" id="MBK5925794.1"/>
    </source>
</evidence>
<evidence type="ECO:0000313" key="9">
    <source>
        <dbReference type="Proteomes" id="UP000706333"/>
    </source>
</evidence>
<proteinExistence type="predicted"/>
<dbReference type="Pfam" id="PF07690">
    <property type="entry name" value="MFS_1"/>
    <property type="match status" value="1"/>
</dbReference>
<keyword evidence="3 6" id="KW-0812">Transmembrane</keyword>
<dbReference type="AlphaFoldDB" id="A0A934TH45"/>
<accession>A0A934TH45</accession>
<feature type="transmembrane region" description="Helical" evidence="6">
    <location>
        <begin position="50"/>
        <end position="68"/>
    </location>
</feature>
<dbReference type="GO" id="GO:0005886">
    <property type="term" value="C:plasma membrane"/>
    <property type="evidence" value="ECO:0007669"/>
    <property type="project" value="TreeGrafter"/>
</dbReference>
<dbReference type="GO" id="GO:0022857">
    <property type="term" value="F:transmembrane transporter activity"/>
    <property type="evidence" value="ECO:0007669"/>
    <property type="project" value="InterPro"/>
</dbReference>
<evidence type="ECO:0000256" key="3">
    <source>
        <dbReference type="ARBA" id="ARBA00022692"/>
    </source>
</evidence>
<keyword evidence="9" id="KW-1185">Reference proteome</keyword>
<feature type="domain" description="Major facilitator superfamily (MFS) profile" evidence="7">
    <location>
        <begin position="13"/>
        <end position="198"/>
    </location>
</feature>
<keyword evidence="5 6" id="KW-0472">Membrane</keyword>
<gene>
    <name evidence="8" type="ORF">CCR87_00210</name>
</gene>
<dbReference type="PANTHER" id="PTHR23502:SF132">
    <property type="entry name" value="POLYAMINE TRANSPORTER 2-RELATED"/>
    <property type="match status" value="1"/>
</dbReference>
<evidence type="ECO:0000256" key="2">
    <source>
        <dbReference type="ARBA" id="ARBA00022448"/>
    </source>
</evidence>
<sequence>MTPPARTLAFPEFVALLAMLFATIAYSIDAMLPALVVIAQELSPEAVNRAQLVVTVFVLGMGLGTLFWGPISDSYGRKSIVVFGIALYCTAALVAARAQSLEVLLAARFVQGLGAAAPRVVTLAIVRDLYQGRMMARVMSIVMTIFIVVPAVAPMIGAGIIALADWRAVFWSFVVFGIVSGSWLMIRQPETHPPERRR</sequence>
<feature type="transmembrane region" description="Helical" evidence="6">
    <location>
        <begin position="105"/>
        <end position="126"/>
    </location>
</feature>
<evidence type="ECO:0000256" key="6">
    <source>
        <dbReference type="SAM" id="Phobius"/>
    </source>
</evidence>
<protein>
    <submittedName>
        <fullName evidence="8">Multidrug MFS transporter</fullName>
    </submittedName>
</protein>
<dbReference type="InterPro" id="IPR011701">
    <property type="entry name" value="MFS"/>
</dbReference>
<dbReference type="Gene3D" id="1.20.1720.10">
    <property type="entry name" value="Multidrug resistance protein D"/>
    <property type="match status" value="1"/>
</dbReference>
<evidence type="ECO:0000259" key="7">
    <source>
        <dbReference type="PROSITE" id="PS50850"/>
    </source>
</evidence>
<reference evidence="8" key="2">
    <citation type="journal article" date="2020" name="Microorganisms">
        <title>Osmotic Adaptation and Compatible Solute Biosynthesis of Phototrophic Bacteria as Revealed from Genome Analyses.</title>
        <authorList>
            <person name="Imhoff J.F."/>
            <person name="Rahn T."/>
            <person name="Kunzel S."/>
            <person name="Keller A."/>
            <person name="Neulinger S.C."/>
        </authorList>
    </citation>
    <scope>NUCLEOTIDE SEQUENCE</scope>
    <source>
        <strain evidence="8">LMG 28126</strain>
    </source>
</reference>
<dbReference type="SUPFAM" id="SSF103473">
    <property type="entry name" value="MFS general substrate transporter"/>
    <property type="match status" value="1"/>
</dbReference>
<dbReference type="PANTHER" id="PTHR23502">
    <property type="entry name" value="MAJOR FACILITATOR SUPERFAMILY"/>
    <property type="match status" value="1"/>
</dbReference>
<dbReference type="EMBL" id="NHSD01000015">
    <property type="protein sequence ID" value="MBK5925794.1"/>
    <property type="molecule type" value="Genomic_DNA"/>
</dbReference>
<dbReference type="InterPro" id="IPR020846">
    <property type="entry name" value="MFS_dom"/>
</dbReference>